<dbReference type="PANTHER" id="PTHR34130">
    <property type="entry name" value="OS08G0243800 PROTEIN"/>
    <property type="match status" value="1"/>
</dbReference>
<feature type="region of interest" description="Disordered" evidence="1">
    <location>
        <begin position="144"/>
        <end position="167"/>
    </location>
</feature>
<evidence type="ECO:0000256" key="1">
    <source>
        <dbReference type="SAM" id="MobiDB-lite"/>
    </source>
</evidence>
<feature type="region of interest" description="Disordered" evidence="1">
    <location>
        <begin position="1"/>
        <end position="22"/>
    </location>
</feature>
<dbReference type="Proteomes" id="UP000030748">
    <property type="component" value="Unassembled WGS sequence"/>
</dbReference>
<name>A0A022Q177_ERYGU</name>
<proteinExistence type="predicted"/>
<protein>
    <submittedName>
        <fullName evidence="2">Uncharacterized protein</fullName>
    </submittedName>
</protein>
<accession>A0A022Q177</accession>
<dbReference type="AlphaFoldDB" id="A0A022Q177"/>
<evidence type="ECO:0000313" key="2">
    <source>
        <dbReference type="EMBL" id="EYU20908.1"/>
    </source>
</evidence>
<dbReference type="EMBL" id="KI632259">
    <property type="protein sequence ID" value="EYU20908.1"/>
    <property type="molecule type" value="Genomic_DNA"/>
</dbReference>
<dbReference type="eggNOG" id="ENOG502S2C5">
    <property type="taxonomic scope" value="Eukaryota"/>
</dbReference>
<sequence>MDKKIKTKFEDEKTQKEEEEDEALSLCDLPLNSGEPPADRIDSTNFKTQDYKRRSSSEPSEFFEFFHGFVSDEISDADDIIFRGKILPYYCKSKNRQPRTHNNHHGGGHIHRHQILIKSLSADDANYTNDDDRLPRRYFELTTTPNTHRRREATSDTHRSSSKISSAAKSEGWKVISKSKWIGLMMFGPVKIQQEMDLRDMKNRQIRRPNTGSMFAGGKVPARGNERRRNSWGHDLIRVLSCKNHASIAVSSSIAHVPSQN</sequence>
<organism evidence="2 3">
    <name type="scientific">Erythranthe guttata</name>
    <name type="common">Yellow monkey flower</name>
    <name type="synonym">Mimulus guttatus</name>
    <dbReference type="NCBI Taxonomy" id="4155"/>
    <lineage>
        <taxon>Eukaryota</taxon>
        <taxon>Viridiplantae</taxon>
        <taxon>Streptophyta</taxon>
        <taxon>Embryophyta</taxon>
        <taxon>Tracheophyta</taxon>
        <taxon>Spermatophyta</taxon>
        <taxon>Magnoliopsida</taxon>
        <taxon>eudicotyledons</taxon>
        <taxon>Gunneridae</taxon>
        <taxon>Pentapetalae</taxon>
        <taxon>asterids</taxon>
        <taxon>lamiids</taxon>
        <taxon>Lamiales</taxon>
        <taxon>Phrymaceae</taxon>
        <taxon>Erythranthe</taxon>
    </lineage>
</organism>
<feature type="compositionally biased region" description="Basic and acidic residues" evidence="1">
    <location>
        <begin position="1"/>
        <end position="16"/>
    </location>
</feature>
<keyword evidence="3" id="KW-1185">Reference proteome</keyword>
<evidence type="ECO:0000313" key="3">
    <source>
        <dbReference type="Proteomes" id="UP000030748"/>
    </source>
</evidence>
<dbReference type="PANTHER" id="PTHR34130:SF14">
    <property type="match status" value="1"/>
</dbReference>
<feature type="region of interest" description="Disordered" evidence="1">
    <location>
        <begin position="208"/>
        <end position="227"/>
    </location>
</feature>
<dbReference type="PhylomeDB" id="A0A022Q177"/>
<gene>
    <name evidence="2" type="ORF">MIMGU_mgv1a012097mg</name>
</gene>
<reference evidence="2 3" key="1">
    <citation type="journal article" date="2013" name="Proc. Natl. Acad. Sci. U.S.A.">
        <title>Fine-scale variation in meiotic recombination in Mimulus inferred from population shotgun sequencing.</title>
        <authorList>
            <person name="Hellsten U."/>
            <person name="Wright K.M."/>
            <person name="Jenkins J."/>
            <person name="Shu S."/>
            <person name="Yuan Y."/>
            <person name="Wessler S.R."/>
            <person name="Schmutz J."/>
            <person name="Willis J.H."/>
            <person name="Rokhsar D.S."/>
        </authorList>
    </citation>
    <scope>NUCLEOTIDE SEQUENCE [LARGE SCALE GENOMIC DNA]</scope>
    <source>
        <strain evidence="3">cv. DUN x IM62</strain>
    </source>
</reference>